<sequence>MSVIYSKLDDILSNLKIKHYNKVSNELIENNYPFFQKYLKNYQVGGYGNKNVKTTKITTKFDKYTFEIHFCDRETMSVVNDNFDDCITIFIENNIANIHTISYDSTCAKEGLEYPGGGSILFKFALQYLKKNKDKLNINKIKIKD</sequence>
<gene>
    <name evidence="1" type="ORF">Catovirus_1_141</name>
</gene>
<evidence type="ECO:0000313" key="1">
    <source>
        <dbReference type="EMBL" id="ARF08091.1"/>
    </source>
</evidence>
<accession>A0A1V0S8Q9</accession>
<proteinExistence type="predicted"/>
<name>A0A1V0S8Q9_9VIRU</name>
<protein>
    <submittedName>
        <fullName evidence="1">Uncharacterized protein</fullName>
    </submittedName>
</protein>
<dbReference type="EMBL" id="KY684083">
    <property type="protein sequence ID" value="ARF08091.1"/>
    <property type="molecule type" value="Genomic_DNA"/>
</dbReference>
<organism evidence="1">
    <name type="scientific">Catovirus CTV1</name>
    <dbReference type="NCBI Taxonomy" id="1977631"/>
    <lineage>
        <taxon>Viruses</taxon>
        <taxon>Varidnaviria</taxon>
        <taxon>Bamfordvirae</taxon>
        <taxon>Nucleocytoviricota</taxon>
        <taxon>Megaviricetes</taxon>
        <taxon>Imitervirales</taxon>
        <taxon>Mimiviridae</taxon>
        <taxon>Klosneuvirinae</taxon>
        <taxon>Catovirus</taxon>
    </lineage>
</organism>
<reference evidence="1" key="1">
    <citation type="journal article" date="2017" name="Science">
        <title>Giant viruses with an expanded complement of translation system components.</title>
        <authorList>
            <person name="Schulz F."/>
            <person name="Yutin N."/>
            <person name="Ivanova N.N."/>
            <person name="Ortega D.R."/>
            <person name="Lee T.K."/>
            <person name="Vierheilig J."/>
            <person name="Daims H."/>
            <person name="Horn M."/>
            <person name="Wagner M."/>
            <person name="Jensen G.J."/>
            <person name="Kyrpides N.C."/>
            <person name="Koonin E.V."/>
            <person name="Woyke T."/>
        </authorList>
    </citation>
    <scope>NUCLEOTIDE SEQUENCE</scope>
    <source>
        <strain evidence="1">CTV1</strain>
    </source>
</reference>